<evidence type="ECO:0000313" key="2">
    <source>
        <dbReference type="Proteomes" id="UP001652741"/>
    </source>
</evidence>
<gene>
    <name evidence="3" type="primary">LOC123739586</name>
</gene>
<dbReference type="Proteomes" id="UP001652741">
    <property type="component" value="Unplaced"/>
</dbReference>
<keyword evidence="2" id="KW-1185">Reference proteome</keyword>
<accession>A0ABM3EFK4</accession>
<dbReference type="InterPro" id="IPR031148">
    <property type="entry name" value="Plexin"/>
</dbReference>
<evidence type="ECO:0000259" key="1">
    <source>
        <dbReference type="Pfam" id="PF01833"/>
    </source>
</evidence>
<dbReference type="InterPro" id="IPR002909">
    <property type="entry name" value="IPT_dom"/>
</dbReference>
<evidence type="ECO:0000313" key="3">
    <source>
        <dbReference type="RefSeq" id="XP_045569860.1"/>
    </source>
</evidence>
<feature type="domain" description="IPT/TIG" evidence="1">
    <location>
        <begin position="41"/>
        <end position="96"/>
    </location>
</feature>
<organism evidence="2 3">
    <name type="scientific">Salmo salar</name>
    <name type="common">Atlantic salmon</name>
    <dbReference type="NCBI Taxonomy" id="8030"/>
    <lineage>
        <taxon>Eukaryota</taxon>
        <taxon>Metazoa</taxon>
        <taxon>Chordata</taxon>
        <taxon>Craniata</taxon>
        <taxon>Vertebrata</taxon>
        <taxon>Euteleostomi</taxon>
        <taxon>Actinopterygii</taxon>
        <taxon>Neopterygii</taxon>
        <taxon>Teleostei</taxon>
        <taxon>Protacanthopterygii</taxon>
        <taxon>Salmoniformes</taxon>
        <taxon>Salmonidae</taxon>
        <taxon>Salmoninae</taxon>
        <taxon>Salmo</taxon>
    </lineage>
</organism>
<dbReference type="PANTHER" id="PTHR22625">
    <property type="entry name" value="PLEXIN"/>
    <property type="match status" value="1"/>
</dbReference>
<sequence>MGVWFELDNVKVAFESVAGKTFSYYPNPELFALNRDDPDTPYRFKPGGVIAVEGKGLTRAMTRGEVVAWLGDKECEVKTLDSTHLYCEPPEKQPASLGNHKLPSLR</sequence>
<dbReference type="RefSeq" id="XP_045569860.1">
    <property type="nucleotide sequence ID" value="XM_045713904.1"/>
</dbReference>
<feature type="non-terminal residue" evidence="3">
    <location>
        <position position="106"/>
    </location>
</feature>
<name>A0ABM3EFK4_SALSA</name>
<dbReference type="PANTHER" id="PTHR22625:SF69">
    <property type="entry name" value="PLEXIN-B3"/>
    <property type="match status" value="1"/>
</dbReference>
<reference evidence="3" key="1">
    <citation type="submission" date="2025-08" db="UniProtKB">
        <authorList>
            <consortium name="RefSeq"/>
        </authorList>
    </citation>
    <scope>IDENTIFICATION</scope>
</reference>
<proteinExistence type="predicted"/>
<dbReference type="GeneID" id="123739586"/>
<dbReference type="Pfam" id="PF01833">
    <property type="entry name" value="TIG"/>
    <property type="match status" value="1"/>
</dbReference>
<protein>
    <submittedName>
        <fullName evidence="3">Plexin-B3-like</fullName>
    </submittedName>
</protein>